<feature type="region of interest" description="Disordered" evidence="1">
    <location>
        <begin position="103"/>
        <end position="216"/>
    </location>
</feature>
<feature type="region of interest" description="Disordered" evidence="1">
    <location>
        <begin position="1"/>
        <end position="53"/>
    </location>
</feature>
<dbReference type="EMBL" id="BAAATE010000034">
    <property type="protein sequence ID" value="GAA2691939.1"/>
    <property type="molecule type" value="Genomic_DNA"/>
</dbReference>
<gene>
    <name evidence="2" type="ORF">GCM10010412_082550</name>
</gene>
<accession>A0ABN3T2C2</accession>
<feature type="compositionally biased region" description="Gly residues" evidence="1">
    <location>
        <begin position="182"/>
        <end position="192"/>
    </location>
</feature>
<organism evidence="2 3">
    <name type="scientific">Nonomuraea recticatena</name>
    <dbReference type="NCBI Taxonomy" id="46178"/>
    <lineage>
        <taxon>Bacteria</taxon>
        <taxon>Bacillati</taxon>
        <taxon>Actinomycetota</taxon>
        <taxon>Actinomycetes</taxon>
        <taxon>Streptosporangiales</taxon>
        <taxon>Streptosporangiaceae</taxon>
        <taxon>Nonomuraea</taxon>
    </lineage>
</organism>
<dbReference type="RefSeq" id="WP_346154496.1">
    <property type="nucleotide sequence ID" value="NZ_BAAATE010000034.1"/>
</dbReference>
<reference evidence="2 3" key="1">
    <citation type="journal article" date="2019" name="Int. J. Syst. Evol. Microbiol.">
        <title>The Global Catalogue of Microorganisms (GCM) 10K type strain sequencing project: providing services to taxonomists for standard genome sequencing and annotation.</title>
        <authorList>
            <consortium name="The Broad Institute Genomics Platform"/>
            <consortium name="The Broad Institute Genome Sequencing Center for Infectious Disease"/>
            <person name="Wu L."/>
            <person name="Ma J."/>
        </authorList>
    </citation>
    <scope>NUCLEOTIDE SEQUENCE [LARGE SCALE GENOMIC DNA]</scope>
    <source>
        <strain evidence="2 3">JCM 6835</strain>
    </source>
</reference>
<evidence type="ECO:0000313" key="3">
    <source>
        <dbReference type="Proteomes" id="UP001501666"/>
    </source>
</evidence>
<protein>
    <submittedName>
        <fullName evidence="2">Uncharacterized protein</fullName>
    </submittedName>
</protein>
<feature type="region of interest" description="Disordered" evidence="1">
    <location>
        <begin position="264"/>
        <end position="317"/>
    </location>
</feature>
<evidence type="ECO:0000313" key="2">
    <source>
        <dbReference type="EMBL" id="GAA2691939.1"/>
    </source>
</evidence>
<sequence length="431" mass="46031">MTYVQIERPEQAVQPDDDLAEHETSAAVPVEVDEPASESTRTESDRRPGRASAMTREKVIGGLSIAAIAVGGLHHAAGIPGLIAGGAAATAGGVAFVAHRYGKTRSGRSRAENRTGTASHATSGGRASRRGKNASTASAFPSLAGGRASRSGKRGKGLSFGGGSDRPAKSRRDRTKNSTGNTGNGGTGGGPKARGARNRSGQFAGAARRAARWADNRTNHRLSRAWAARPRLAQLRERARARDEEMASGLRALLTKIRHWLRLPARPTDNAPASDNSQTTDKPTPDTPPADKPRPAPQAAPTSARPATRTGIRITERSTTMSGNPLVVVSAELIPAAASWATEDMMVVAHGLDSLGQWPYYNATALGTLTGRLVEEYPIDGVVIEALRELYTEQSKLITRANEIGPLFRRVHRVDIDRREKPRRGERKWNL</sequence>
<name>A0ABN3T2C2_9ACTN</name>
<proteinExistence type="predicted"/>
<feature type="compositionally biased region" description="Low complexity" evidence="1">
    <location>
        <begin position="299"/>
        <end position="310"/>
    </location>
</feature>
<keyword evidence="3" id="KW-1185">Reference proteome</keyword>
<comment type="caution">
    <text evidence="2">The sequence shown here is derived from an EMBL/GenBank/DDBJ whole genome shotgun (WGS) entry which is preliminary data.</text>
</comment>
<evidence type="ECO:0000256" key="1">
    <source>
        <dbReference type="SAM" id="MobiDB-lite"/>
    </source>
</evidence>
<dbReference type="Proteomes" id="UP001501666">
    <property type="component" value="Unassembled WGS sequence"/>
</dbReference>